<dbReference type="EMBL" id="CM047584">
    <property type="protein sequence ID" value="KAI9911389.1"/>
    <property type="molecule type" value="Genomic_DNA"/>
</dbReference>
<evidence type="ECO:0000313" key="2">
    <source>
        <dbReference type="Proteomes" id="UP001163321"/>
    </source>
</evidence>
<accession>A0ACC0VZV8</accession>
<evidence type="ECO:0000313" key="1">
    <source>
        <dbReference type="EMBL" id="KAI9911389.1"/>
    </source>
</evidence>
<name>A0ACC0VZV8_9STRA</name>
<dbReference type="Proteomes" id="UP001163321">
    <property type="component" value="Chromosome 5"/>
</dbReference>
<proteinExistence type="predicted"/>
<sequence length="337" mass="37151">MEPRADAVPVAASVRELAIVEVSNDKPGDANRGGSRYEVRNVLVGDETLSVREIGAPSTRKTTHCYFEYVNLFDKICKRENCPYALLGQVTGDRRVVLHGSKDNSIPFDLDLDLVQGKMPQKTLTDTKAAEPLSALSLPVDLTLREALDRVLRLLSVGSKRFLTSKVDRSVTGLIAQQQTVGPLQLPLANCAVVASVVIAYGLETIWRVMPVFTAADLLQRVHAGFFEPRPVEISLFLEKDSTFSSKATDKWIGGVEEEQDSLTARSLRCTRSGRVLDEMVPEPSCKAAQRLLETLEAWDGKDAETYAAVQLVAHSRRRHHARSSSPCQVYTTFALV</sequence>
<keyword evidence="2" id="KW-1185">Reference proteome</keyword>
<protein>
    <submittedName>
        <fullName evidence="1">Uncharacterized protein</fullName>
    </submittedName>
</protein>
<comment type="caution">
    <text evidence="1">The sequence shown here is derived from an EMBL/GenBank/DDBJ whole genome shotgun (WGS) entry which is preliminary data.</text>
</comment>
<reference evidence="1 2" key="1">
    <citation type="journal article" date="2022" name="bioRxiv">
        <title>The genome of the oomycete Peronosclerospora sorghi, a cosmopolitan pathogen of maize and sorghum, is inflated with dispersed pseudogenes.</title>
        <authorList>
            <person name="Fletcher K."/>
            <person name="Martin F."/>
            <person name="Isakeit T."/>
            <person name="Cavanaugh K."/>
            <person name="Magill C."/>
            <person name="Michelmore R."/>
        </authorList>
    </citation>
    <scope>NUCLEOTIDE SEQUENCE [LARGE SCALE GENOMIC DNA]</scope>
    <source>
        <strain evidence="1">P6</strain>
    </source>
</reference>
<organism evidence="1 2">
    <name type="scientific">Peronosclerospora sorghi</name>
    <dbReference type="NCBI Taxonomy" id="230839"/>
    <lineage>
        <taxon>Eukaryota</taxon>
        <taxon>Sar</taxon>
        <taxon>Stramenopiles</taxon>
        <taxon>Oomycota</taxon>
        <taxon>Peronosporomycetes</taxon>
        <taxon>Peronosporales</taxon>
        <taxon>Peronosporaceae</taxon>
        <taxon>Peronosclerospora</taxon>
    </lineage>
</organism>
<gene>
    <name evidence="1" type="ORF">PsorP6_008960</name>
</gene>